<comment type="caution">
    <text evidence="1">The sequence shown here is derived from an EMBL/GenBank/DDBJ whole genome shotgun (WGS) entry which is preliminary data.</text>
</comment>
<gene>
    <name evidence="1" type="ORF">B296_00030352</name>
</gene>
<name>A0A426YAY1_ENSVE</name>
<proteinExistence type="predicted"/>
<sequence>MGKKSKMLSQREAEEEMARRLCWGGWQLRLRQKHDRGRGKKVRRALATRVEGSGRCGRSTVTAERRK</sequence>
<dbReference type="AlphaFoldDB" id="A0A426YAY1"/>
<evidence type="ECO:0000313" key="1">
    <source>
        <dbReference type="EMBL" id="RRT48913.1"/>
    </source>
</evidence>
<organism evidence="1 2">
    <name type="scientific">Ensete ventricosum</name>
    <name type="common">Abyssinian banana</name>
    <name type="synonym">Musa ensete</name>
    <dbReference type="NCBI Taxonomy" id="4639"/>
    <lineage>
        <taxon>Eukaryota</taxon>
        <taxon>Viridiplantae</taxon>
        <taxon>Streptophyta</taxon>
        <taxon>Embryophyta</taxon>
        <taxon>Tracheophyta</taxon>
        <taxon>Spermatophyta</taxon>
        <taxon>Magnoliopsida</taxon>
        <taxon>Liliopsida</taxon>
        <taxon>Zingiberales</taxon>
        <taxon>Musaceae</taxon>
        <taxon>Ensete</taxon>
    </lineage>
</organism>
<protein>
    <submittedName>
        <fullName evidence="1">Uncharacterized protein</fullName>
    </submittedName>
</protein>
<reference evidence="1 2" key="1">
    <citation type="journal article" date="2014" name="Agronomy (Basel)">
        <title>A Draft Genome Sequence for Ensete ventricosum, the Drought-Tolerant Tree Against Hunger.</title>
        <authorList>
            <person name="Harrison J."/>
            <person name="Moore K.A."/>
            <person name="Paszkiewicz K."/>
            <person name="Jones T."/>
            <person name="Grant M."/>
            <person name="Ambacheew D."/>
            <person name="Muzemil S."/>
            <person name="Studholme D.J."/>
        </authorList>
    </citation>
    <scope>NUCLEOTIDE SEQUENCE [LARGE SCALE GENOMIC DNA]</scope>
</reference>
<accession>A0A426YAY1</accession>
<dbReference type="Proteomes" id="UP000287651">
    <property type="component" value="Unassembled WGS sequence"/>
</dbReference>
<dbReference type="EMBL" id="AMZH03013644">
    <property type="protein sequence ID" value="RRT48913.1"/>
    <property type="molecule type" value="Genomic_DNA"/>
</dbReference>
<evidence type="ECO:0000313" key="2">
    <source>
        <dbReference type="Proteomes" id="UP000287651"/>
    </source>
</evidence>